<dbReference type="EMBL" id="CAJJDP010000062">
    <property type="protein sequence ID" value="CAD8174129.1"/>
    <property type="molecule type" value="Genomic_DNA"/>
</dbReference>
<accession>A0A8S1VDY1</accession>
<proteinExistence type="predicted"/>
<dbReference type="OMA" id="HHKAIQS"/>
<evidence type="ECO:0000313" key="1">
    <source>
        <dbReference type="EMBL" id="CAD8174129.1"/>
    </source>
</evidence>
<name>A0A8S1VDY1_PAROT</name>
<gene>
    <name evidence="1" type="ORF">POCTA_138.1.T0630122</name>
</gene>
<dbReference type="OrthoDB" id="299488at2759"/>
<organism evidence="1 2">
    <name type="scientific">Paramecium octaurelia</name>
    <dbReference type="NCBI Taxonomy" id="43137"/>
    <lineage>
        <taxon>Eukaryota</taxon>
        <taxon>Sar</taxon>
        <taxon>Alveolata</taxon>
        <taxon>Ciliophora</taxon>
        <taxon>Intramacronucleata</taxon>
        <taxon>Oligohymenophorea</taxon>
        <taxon>Peniculida</taxon>
        <taxon>Parameciidae</taxon>
        <taxon>Paramecium</taxon>
    </lineage>
</organism>
<reference evidence="1" key="1">
    <citation type="submission" date="2021-01" db="EMBL/GenBank/DDBJ databases">
        <authorList>
            <consortium name="Genoscope - CEA"/>
            <person name="William W."/>
        </authorList>
    </citation>
    <scope>NUCLEOTIDE SEQUENCE</scope>
</reference>
<sequence>MSLTYLPFHNLAHCPKQVIEFVQNPNLNLNELNNMIEQLKMPKNHHKAIQSMQILVSKQEHYLQDENTLQNQDEDIHSPKMLFRKFHADQLYLYNDI</sequence>
<dbReference type="AlphaFoldDB" id="A0A8S1VDY1"/>
<protein>
    <submittedName>
        <fullName evidence="1">Uncharacterized protein</fullName>
    </submittedName>
</protein>
<comment type="caution">
    <text evidence="1">The sequence shown here is derived from an EMBL/GenBank/DDBJ whole genome shotgun (WGS) entry which is preliminary data.</text>
</comment>
<keyword evidence="2" id="KW-1185">Reference proteome</keyword>
<evidence type="ECO:0000313" key="2">
    <source>
        <dbReference type="Proteomes" id="UP000683925"/>
    </source>
</evidence>
<dbReference type="Proteomes" id="UP000683925">
    <property type="component" value="Unassembled WGS sequence"/>
</dbReference>